<evidence type="ECO:0000256" key="3">
    <source>
        <dbReference type="PROSITE-ProRule" id="PRU01353"/>
    </source>
</evidence>
<dbReference type="InterPro" id="IPR013780">
    <property type="entry name" value="Glyco_hydro_b"/>
</dbReference>
<dbReference type="Gene3D" id="2.60.40.1180">
    <property type="entry name" value="Golgi alpha-mannosidase II"/>
    <property type="match status" value="1"/>
</dbReference>
<dbReference type="Pfam" id="PF02838">
    <property type="entry name" value="Glyco_hydro_20b"/>
    <property type="match status" value="1"/>
</dbReference>
<dbReference type="SUPFAM" id="SSF51445">
    <property type="entry name" value="(Trans)glycosidases"/>
    <property type="match status" value="1"/>
</dbReference>
<dbReference type="SUPFAM" id="SSF55545">
    <property type="entry name" value="beta-N-acetylhexosaminidase-like domain"/>
    <property type="match status" value="1"/>
</dbReference>
<dbReference type="InterPro" id="IPR015882">
    <property type="entry name" value="HEX_bac_N"/>
</dbReference>
<dbReference type="EMBL" id="NFLB01000011">
    <property type="protein sequence ID" value="OUQ04515.1"/>
    <property type="molecule type" value="Genomic_DNA"/>
</dbReference>
<dbReference type="InterPro" id="IPR017853">
    <property type="entry name" value="GH"/>
</dbReference>
<dbReference type="Pfam" id="PF07554">
    <property type="entry name" value="FIVAR"/>
    <property type="match status" value="4"/>
</dbReference>
<dbReference type="InterPro" id="IPR008979">
    <property type="entry name" value="Galactose-bd-like_sf"/>
</dbReference>
<dbReference type="Gene3D" id="1.20.58.460">
    <property type="entry name" value="Hyaluronidase post-catalytic domain-like"/>
    <property type="match status" value="1"/>
</dbReference>
<dbReference type="InterPro" id="IPR000421">
    <property type="entry name" value="FA58C"/>
</dbReference>
<evidence type="ECO:0000313" key="7">
    <source>
        <dbReference type="Proteomes" id="UP000196258"/>
    </source>
</evidence>
<dbReference type="InterPro" id="IPR051822">
    <property type="entry name" value="Glycosyl_Hydrolase_84"/>
</dbReference>
<dbReference type="RefSeq" id="WP_087257338.1">
    <property type="nucleotide sequence ID" value="NZ_NFLB01000011.1"/>
</dbReference>
<dbReference type="Gene3D" id="1.20.1270.90">
    <property type="entry name" value="AF1782-like"/>
    <property type="match status" value="2"/>
</dbReference>
<sequence length="1482" mass="164890">MGKKLKKVLTIVVTFAMVFSSLIILNPVNAEGEEQTYAVFPTPHEVVYGDGDFVISDDVNVVYGKGIDSYTKDHTVDVLGLLNKTCTVGEAVSVDKTNVIVGIYNSDDYVDKYFKENNLIDSEELFDKYDSYILSINDGTIAVLGKDTDAAFHGITSLKHIFTQVKDSTILNLKMNDYADVKARGFIEGYYGNPWSNEDRADLMTFGGDYKLNQYIYAPKDDPKHNSHWRELYTDEELEGISMAAEAGNRSKCYYVYALHPFMSDAFRFNSDEVYNEDLNIVKTKFEQLMDAGIRQFAILADDASMPYGGDASYIRLMTDLTNWLIEKQATVEGLRTDMVFCPANYYGNGTGVTGLRGMPESVKIIQTGGQVFGSTNSTFLNNFYNSMSRSPYMWINWPCSDQTKDGLIMGGATRFLIPGADPEKIAGIVLNPMQQSEPSKHGILANADYAWNIWESESDYEKVWHDSFNYMDHGTIYDTEASIALRELGKHMINSNTGIPESVELAPKLNDFMSDLRAGNDIIAKADDLIDEFTLLQNCANTYTNNPGNERTRDQIIYWLDCWKDTTESVINYLNAAKALQNNEETSVIWDYFSKGQAAYDASREHGFHYVDHIEYARVGRQHIYSFMQNLDTNLYNKVIELINPGQQNVTFITNRLDGATGKISNVLDNDASTEIIYKVPNSIEAGTYVGLEYSQPIDINSVTFRLGQSENYNDTFQRAKVQYTTDGVEWIDVNGEEYNLPQEINITGLDLKGVKAIRAIATADRTNTWLGVRDIVVNDEGSGNTGTKYSASVIKTDTYEVYQNYSESRLIDESDDTFVWYNKNSKVGDFVGLDLGEVKPLGLVRFVMGASGNDYWAGYDLEYSTDGQKYTVYGSYSQNVEKKTVEADLTGINARYVRVRNTKEKNVWLKMSDFRVNKPKDTFVDTNNDSLKNIATVIDAEKALIVSPADAITLNSDEYIGLTLLGIKELADIDLQLENGEALTLQVSKNKIDWVDVDPESTDLPNGRYVRLINKTDAPVTFKINNFLVTVNAGDASFEASAPEVDGYVPQNMFDGNLATSYKPDTTEAGYITYTLSEKLDVTKMNIIQKDNISNARVLVLVDGENGREWVQVGILDKSLNEIYLPFWENIYELKFEWDANSAPTITEVIKLNDTNLLPDRSVLQEYINGLNIDEDEYTSESYQVFAEKLAAANEVLANNNSNQKAIDTALADLQTAVENLVPSVEADKVALKIALDLANAITDEDLANVVPAVVDEFKAARDEANTIYGDRGATQEEVNNAFDRLASAMHMLDFVKGDKTALKAFIDDVTGLDSSKYSTDTWAAFEKELNEANAVYADENAMQEEVNNAYKELVTAFLNLRLIPDKSLLEDLINQANGLDSANYTKASFDGLTKALNEAKAVFENPNATQKEVDSAKATLEKAIAGLQTVTTDNTVSTPVNNGDTTASVKTGDNGLVGMFAGLALLSVAGCAVLRKKED</sequence>
<dbReference type="PROSITE" id="PS52009">
    <property type="entry name" value="GH84"/>
    <property type="match status" value="1"/>
</dbReference>
<feature type="active site" description="Proton donor" evidence="3">
    <location>
        <position position="303"/>
    </location>
</feature>
<organism evidence="6 7">
    <name type="scientific">Thomasclavelia spiroformis</name>
    <dbReference type="NCBI Taxonomy" id="29348"/>
    <lineage>
        <taxon>Bacteria</taxon>
        <taxon>Bacillati</taxon>
        <taxon>Bacillota</taxon>
        <taxon>Erysipelotrichia</taxon>
        <taxon>Erysipelotrichales</taxon>
        <taxon>Coprobacillaceae</taxon>
        <taxon>Thomasclavelia</taxon>
    </lineage>
</organism>
<dbReference type="InterPro" id="IPR011496">
    <property type="entry name" value="O-GlcNAcase_cat"/>
</dbReference>
<protein>
    <submittedName>
        <fullName evidence="6">Uncharacterized protein</fullName>
    </submittedName>
</protein>
<dbReference type="Pfam" id="PF00754">
    <property type="entry name" value="F5_F8_type_C"/>
    <property type="match status" value="1"/>
</dbReference>
<dbReference type="SUPFAM" id="SSF140657">
    <property type="entry name" value="Hyaluronidase post-catalytic domain-like"/>
    <property type="match status" value="1"/>
</dbReference>
<dbReference type="SUPFAM" id="SSF49785">
    <property type="entry name" value="Galactose-binding domain-like"/>
    <property type="match status" value="3"/>
</dbReference>
<dbReference type="GO" id="GO:1901135">
    <property type="term" value="P:carbohydrate derivative metabolic process"/>
    <property type="evidence" value="ECO:0007669"/>
    <property type="project" value="UniProtKB-ARBA"/>
</dbReference>
<dbReference type="PROSITE" id="PS50022">
    <property type="entry name" value="FA58C_3"/>
    <property type="match status" value="1"/>
</dbReference>
<evidence type="ECO:0000256" key="1">
    <source>
        <dbReference type="ARBA" id="ARBA00022801"/>
    </source>
</evidence>
<dbReference type="PANTHER" id="PTHR13170:SF16">
    <property type="entry name" value="PROTEIN O-GLCNACASE"/>
    <property type="match status" value="1"/>
</dbReference>
<comment type="similarity">
    <text evidence="3">Belongs to the glycosyl hydrolase 84 family.</text>
</comment>
<dbReference type="Pfam" id="PF07555">
    <property type="entry name" value="NAGidase"/>
    <property type="match status" value="1"/>
</dbReference>
<dbReference type="InterPro" id="IPR029018">
    <property type="entry name" value="Hex-like_dom2"/>
</dbReference>
<dbReference type="PANTHER" id="PTHR13170">
    <property type="entry name" value="O-GLCNACASE"/>
    <property type="match status" value="1"/>
</dbReference>
<dbReference type="Gene3D" id="3.30.379.10">
    <property type="entry name" value="Chitobiase/beta-hexosaminidase domain 2-like"/>
    <property type="match status" value="1"/>
</dbReference>
<evidence type="ECO:0000259" key="4">
    <source>
        <dbReference type="PROSITE" id="PS50022"/>
    </source>
</evidence>
<keyword evidence="1 3" id="KW-0378">Hydrolase</keyword>
<dbReference type="GO" id="GO:0015929">
    <property type="term" value="F:hexosaminidase activity"/>
    <property type="evidence" value="ECO:0007669"/>
    <property type="project" value="UniProtKB-ARBA"/>
</dbReference>
<dbReference type="Gene3D" id="1.20.1270.70">
    <property type="entry name" value="Designed single chain three-helix bundle"/>
    <property type="match status" value="2"/>
</dbReference>
<dbReference type="Gene3D" id="3.20.20.80">
    <property type="entry name" value="Glycosidases"/>
    <property type="match status" value="1"/>
</dbReference>
<reference evidence="7" key="1">
    <citation type="submission" date="2017-04" db="EMBL/GenBank/DDBJ databases">
        <title>Function of individual gut microbiota members based on whole genome sequencing of pure cultures obtained from chicken caecum.</title>
        <authorList>
            <person name="Medvecky M."/>
            <person name="Cejkova D."/>
            <person name="Polansky O."/>
            <person name="Karasova D."/>
            <person name="Kubasova T."/>
            <person name="Cizek A."/>
            <person name="Rychlik I."/>
        </authorList>
    </citation>
    <scope>NUCLEOTIDE SEQUENCE [LARGE SCALE GENOMIC DNA]</scope>
    <source>
        <strain evidence="7">An149</strain>
    </source>
</reference>
<feature type="domain" description="F5/8 type C" evidence="4">
    <location>
        <begin position="767"/>
        <end position="901"/>
    </location>
</feature>
<dbReference type="Proteomes" id="UP000196258">
    <property type="component" value="Unassembled WGS sequence"/>
</dbReference>
<dbReference type="Gene3D" id="2.60.120.260">
    <property type="entry name" value="Galactose-binding domain-like"/>
    <property type="match status" value="3"/>
</dbReference>
<keyword evidence="2 3" id="KW-0326">Glycosidase</keyword>
<evidence type="ECO:0000313" key="6">
    <source>
        <dbReference type="EMBL" id="OUQ04515.1"/>
    </source>
</evidence>
<gene>
    <name evidence="6" type="ORF">B5E91_10210</name>
</gene>
<evidence type="ECO:0000256" key="2">
    <source>
        <dbReference type="ARBA" id="ARBA00023295"/>
    </source>
</evidence>
<evidence type="ECO:0000259" key="5">
    <source>
        <dbReference type="PROSITE" id="PS52009"/>
    </source>
</evidence>
<name>A0A1Y4QGV0_9FIRM</name>
<proteinExistence type="inferred from homology"/>
<dbReference type="GO" id="GO:0005975">
    <property type="term" value="P:carbohydrate metabolic process"/>
    <property type="evidence" value="ECO:0007669"/>
    <property type="project" value="UniProtKB-ARBA"/>
</dbReference>
<feature type="domain" description="GH84" evidence="5">
    <location>
        <begin position="182"/>
        <end position="455"/>
    </location>
</feature>
<accession>A0A1Y4QGV0</accession>
<comment type="caution">
    <text evidence="6">The sequence shown here is derived from an EMBL/GenBank/DDBJ whole genome shotgun (WGS) entry which is preliminary data.</text>
</comment>